<dbReference type="PANTHER" id="PTHR43861">
    <property type="entry name" value="TRANS-ACONITATE 2-METHYLTRANSFERASE-RELATED"/>
    <property type="match status" value="1"/>
</dbReference>
<keyword evidence="2" id="KW-0808">Transferase</keyword>
<keyword evidence="2" id="KW-0489">Methyltransferase</keyword>
<accession>A0ABR8JAL5</accession>
<sequence>MNLQYEALYHQLEEQHWWFQARRDIVFDQIKHLNLPKDARILEIGCSGGPLQQRLRDTGYHEVSGIDISETAIALAQQRGIPNVAVMDGIKLEFADSSFDLVVASDVLEHIQNEEQALNEWQRVLKPNGQLLVYVPAHPSLWSRHDVANHHFRRYTAASLSQALRKAGYQLTRSSYWNFWLFFPTWLLRRWQRPSASPDMSGDLIRLPAVLNQSLFRLVQAENRWLRRFNLPTGVSVFALASKPA</sequence>
<evidence type="ECO:0000313" key="3">
    <source>
        <dbReference type="Proteomes" id="UP000642468"/>
    </source>
</evidence>
<gene>
    <name evidence="2" type="ORF">IC231_01145</name>
</gene>
<evidence type="ECO:0000313" key="2">
    <source>
        <dbReference type="EMBL" id="MBD2713632.1"/>
    </source>
</evidence>
<keyword evidence="3" id="KW-1185">Reference proteome</keyword>
<dbReference type="RefSeq" id="WP_190782789.1">
    <property type="nucleotide sequence ID" value="NZ_JACWZZ010000001.1"/>
</dbReference>
<dbReference type="InterPro" id="IPR029063">
    <property type="entry name" value="SAM-dependent_MTases_sf"/>
</dbReference>
<dbReference type="SUPFAM" id="SSF53335">
    <property type="entry name" value="S-adenosyl-L-methionine-dependent methyltransferases"/>
    <property type="match status" value="1"/>
</dbReference>
<dbReference type="InterPro" id="IPR013216">
    <property type="entry name" value="Methyltransf_11"/>
</dbReference>
<dbReference type="CDD" id="cd02440">
    <property type="entry name" value="AdoMet_MTases"/>
    <property type="match status" value="1"/>
</dbReference>
<dbReference type="GO" id="GO:0032259">
    <property type="term" value="P:methylation"/>
    <property type="evidence" value="ECO:0007669"/>
    <property type="project" value="UniProtKB-KW"/>
</dbReference>
<organism evidence="2 3">
    <name type="scientific">Hymenobacter duratus</name>
    <dbReference type="NCBI Taxonomy" id="2771356"/>
    <lineage>
        <taxon>Bacteria</taxon>
        <taxon>Pseudomonadati</taxon>
        <taxon>Bacteroidota</taxon>
        <taxon>Cytophagia</taxon>
        <taxon>Cytophagales</taxon>
        <taxon>Hymenobacteraceae</taxon>
        <taxon>Hymenobacter</taxon>
    </lineage>
</organism>
<dbReference type="Proteomes" id="UP000642468">
    <property type="component" value="Unassembled WGS sequence"/>
</dbReference>
<reference evidence="2 3" key="1">
    <citation type="submission" date="2020-09" db="EMBL/GenBank/DDBJ databases">
        <authorList>
            <person name="Kim M.K."/>
        </authorList>
    </citation>
    <scope>NUCLEOTIDE SEQUENCE [LARGE SCALE GENOMIC DNA]</scope>
    <source>
        <strain evidence="2 3">BT646</strain>
    </source>
</reference>
<dbReference type="Gene3D" id="3.40.50.150">
    <property type="entry name" value="Vaccinia Virus protein VP39"/>
    <property type="match status" value="1"/>
</dbReference>
<dbReference type="EMBL" id="JACWZZ010000001">
    <property type="protein sequence ID" value="MBD2713632.1"/>
    <property type="molecule type" value="Genomic_DNA"/>
</dbReference>
<protein>
    <submittedName>
        <fullName evidence="2">Class I SAM-dependent methyltransferase</fullName>
    </submittedName>
</protein>
<evidence type="ECO:0000259" key="1">
    <source>
        <dbReference type="Pfam" id="PF08241"/>
    </source>
</evidence>
<name>A0ABR8JAL5_9BACT</name>
<dbReference type="GO" id="GO:0008168">
    <property type="term" value="F:methyltransferase activity"/>
    <property type="evidence" value="ECO:0007669"/>
    <property type="project" value="UniProtKB-KW"/>
</dbReference>
<feature type="domain" description="Methyltransferase type 11" evidence="1">
    <location>
        <begin position="42"/>
        <end position="132"/>
    </location>
</feature>
<comment type="caution">
    <text evidence="2">The sequence shown here is derived from an EMBL/GenBank/DDBJ whole genome shotgun (WGS) entry which is preliminary data.</text>
</comment>
<dbReference type="Pfam" id="PF08241">
    <property type="entry name" value="Methyltransf_11"/>
    <property type="match status" value="1"/>
</dbReference>
<proteinExistence type="predicted"/>